<comment type="caution">
    <text evidence="2">The sequence shown here is derived from an EMBL/GenBank/DDBJ whole genome shotgun (WGS) entry which is preliminary data.</text>
</comment>
<feature type="transmembrane region" description="Helical" evidence="1">
    <location>
        <begin position="48"/>
        <end position="71"/>
    </location>
</feature>
<dbReference type="EMBL" id="QPJM01000026">
    <property type="protein sequence ID" value="RCW78329.1"/>
    <property type="molecule type" value="Genomic_DNA"/>
</dbReference>
<evidence type="ECO:0000256" key="1">
    <source>
        <dbReference type="SAM" id="Phobius"/>
    </source>
</evidence>
<dbReference type="AlphaFoldDB" id="A0A368YFA0"/>
<organism evidence="2 3">
    <name type="scientific">Phyllobacterium bourgognense</name>
    <dbReference type="NCBI Taxonomy" id="314236"/>
    <lineage>
        <taxon>Bacteria</taxon>
        <taxon>Pseudomonadati</taxon>
        <taxon>Pseudomonadota</taxon>
        <taxon>Alphaproteobacteria</taxon>
        <taxon>Hyphomicrobiales</taxon>
        <taxon>Phyllobacteriaceae</taxon>
        <taxon>Phyllobacterium</taxon>
    </lineage>
</organism>
<feature type="transmembrane region" description="Helical" evidence="1">
    <location>
        <begin position="77"/>
        <end position="96"/>
    </location>
</feature>
<dbReference type="RefSeq" id="WP_147274738.1">
    <property type="nucleotide sequence ID" value="NZ_QPJM01000026.1"/>
</dbReference>
<name>A0A368YFA0_9HYPH</name>
<keyword evidence="3" id="KW-1185">Reference proteome</keyword>
<accession>A0A368YFA0</accession>
<keyword evidence="1" id="KW-0812">Transmembrane</keyword>
<evidence type="ECO:0000313" key="2">
    <source>
        <dbReference type="EMBL" id="RCW78329.1"/>
    </source>
</evidence>
<reference evidence="2 3" key="1">
    <citation type="submission" date="2018-07" db="EMBL/GenBank/DDBJ databases">
        <title>Genomic Encyclopedia of Type Strains, Phase III (KMG-III): the genomes of soil and plant-associated and newly described type strains.</title>
        <authorList>
            <person name="Whitman W."/>
        </authorList>
    </citation>
    <scope>NUCLEOTIDE SEQUENCE [LARGE SCALE GENOMIC DNA]</scope>
    <source>
        <strain evidence="2 3">31-25a</strain>
    </source>
</reference>
<proteinExistence type="predicted"/>
<keyword evidence="1" id="KW-0472">Membrane</keyword>
<gene>
    <name evidence="2" type="ORF">C7476_12631</name>
</gene>
<keyword evidence="1" id="KW-1133">Transmembrane helix</keyword>
<evidence type="ECO:0000313" key="3">
    <source>
        <dbReference type="Proteomes" id="UP000253324"/>
    </source>
</evidence>
<protein>
    <submittedName>
        <fullName evidence="2">Uncharacterized protein</fullName>
    </submittedName>
</protein>
<dbReference type="Proteomes" id="UP000253324">
    <property type="component" value="Unassembled WGS sequence"/>
</dbReference>
<sequence length="132" mass="14631">MMLTLQKGNPPISSRSMGDLAMNEQWLVDSERYKRALREWQSSSGNEAFATYLMLAGALLFVGGSLFDVAIEDGQSPVVVATIGAMVGIGSSVWRYTLKGTSHRTWTDMETIRQRFASRGYYIQDNGDLSPL</sequence>